<reference evidence="4 5" key="1">
    <citation type="journal article" date="2024" name="Nat. Commun.">
        <title>Phylogenomics reveals the evolutionary origins of lichenization in chlorophyte algae.</title>
        <authorList>
            <person name="Puginier C."/>
            <person name="Libourel C."/>
            <person name="Otte J."/>
            <person name="Skaloud P."/>
            <person name="Haon M."/>
            <person name="Grisel S."/>
            <person name="Petersen M."/>
            <person name="Berrin J.G."/>
            <person name="Delaux P.M."/>
            <person name="Dal Grande F."/>
            <person name="Keller J."/>
        </authorList>
    </citation>
    <scope>NUCLEOTIDE SEQUENCE [LARGE SCALE GENOMIC DNA]</scope>
    <source>
        <strain evidence="4 5">SAG 2036</strain>
    </source>
</reference>
<organism evidence="4 5">
    <name type="scientific">Symbiochloris irregularis</name>
    <dbReference type="NCBI Taxonomy" id="706552"/>
    <lineage>
        <taxon>Eukaryota</taxon>
        <taxon>Viridiplantae</taxon>
        <taxon>Chlorophyta</taxon>
        <taxon>core chlorophytes</taxon>
        <taxon>Trebouxiophyceae</taxon>
        <taxon>Trebouxiales</taxon>
        <taxon>Trebouxiaceae</taxon>
        <taxon>Symbiochloris</taxon>
    </lineage>
</organism>
<keyword evidence="3" id="KW-0809">Transit peptide</keyword>
<dbReference type="EMBL" id="JALJOQ010000136">
    <property type="protein sequence ID" value="KAK9794635.1"/>
    <property type="molecule type" value="Genomic_DNA"/>
</dbReference>
<dbReference type="GO" id="GO:0003676">
    <property type="term" value="F:nucleic acid binding"/>
    <property type="evidence" value="ECO:0007669"/>
    <property type="project" value="InterPro"/>
</dbReference>
<evidence type="ECO:0000256" key="1">
    <source>
        <dbReference type="ARBA" id="ARBA00007692"/>
    </source>
</evidence>
<keyword evidence="5" id="KW-1185">Reference proteome</keyword>
<comment type="similarity">
    <text evidence="1">Belongs to the mTERF family.</text>
</comment>
<proteinExistence type="inferred from homology"/>
<evidence type="ECO:0000313" key="4">
    <source>
        <dbReference type="EMBL" id="KAK9794635.1"/>
    </source>
</evidence>
<evidence type="ECO:0000256" key="2">
    <source>
        <dbReference type="ARBA" id="ARBA00022472"/>
    </source>
</evidence>
<dbReference type="SMART" id="SM00733">
    <property type="entry name" value="Mterf"/>
    <property type="match status" value="2"/>
</dbReference>
<dbReference type="Pfam" id="PF02536">
    <property type="entry name" value="mTERF"/>
    <property type="match status" value="1"/>
</dbReference>
<keyword evidence="2" id="KW-0804">Transcription</keyword>
<sequence length="125" mass="13895">MNPNSLQRSFRSRKRTGISVARTLTVEGDIQPVLNYLASLGLTKRQIIKVISAHPPVLCYSPEQRLKPFFDILRNAGIPDPVKTMVQRPSMLGIEPDQGLRRIIGYLRESGQSPDAIAELLATSI</sequence>
<comment type="caution">
    <text evidence="4">The sequence shown here is derived from an EMBL/GenBank/DDBJ whole genome shotgun (WGS) entry which is preliminary data.</text>
</comment>
<accession>A0AAW1NU61</accession>
<evidence type="ECO:0000313" key="5">
    <source>
        <dbReference type="Proteomes" id="UP001465755"/>
    </source>
</evidence>
<keyword evidence="2" id="KW-0805">Transcription regulation</keyword>
<name>A0AAW1NU61_9CHLO</name>
<dbReference type="GO" id="GO:0006353">
    <property type="term" value="P:DNA-templated transcription termination"/>
    <property type="evidence" value="ECO:0007669"/>
    <property type="project" value="UniProtKB-KW"/>
</dbReference>
<dbReference type="InterPro" id="IPR038538">
    <property type="entry name" value="MTERF_sf"/>
</dbReference>
<protein>
    <submittedName>
        <fullName evidence="4">Uncharacterized protein</fullName>
    </submittedName>
</protein>
<dbReference type="Proteomes" id="UP001465755">
    <property type="component" value="Unassembled WGS sequence"/>
</dbReference>
<keyword evidence="2" id="KW-0806">Transcription termination</keyword>
<evidence type="ECO:0000256" key="3">
    <source>
        <dbReference type="ARBA" id="ARBA00022946"/>
    </source>
</evidence>
<gene>
    <name evidence="4" type="ORF">WJX73_004363</name>
</gene>
<dbReference type="InterPro" id="IPR003690">
    <property type="entry name" value="MTERF"/>
</dbReference>
<dbReference type="Gene3D" id="1.25.70.10">
    <property type="entry name" value="Transcription termination factor 3, mitochondrial"/>
    <property type="match status" value="1"/>
</dbReference>
<dbReference type="AlphaFoldDB" id="A0AAW1NU61"/>